<protein>
    <submittedName>
        <fullName evidence="2">Uncharacterized protein</fullName>
    </submittedName>
</protein>
<feature type="region of interest" description="Disordered" evidence="1">
    <location>
        <begin position="1"/>
        <end position="35"/>
    </location>
</feature>
<evidence type="ECO:0000256" key="1">
    <source>
        <dbReference type="SAM" id="MobiDB-lite"/>
    </source>
</evidence>
<dbReference type="EMBL" id="BMVU01000059">
    <property type="protein sequence ID" value="GGY06584.1"/>
    <property type="molecule type" value="Genomic_DNA"/>
</dbReference>
<sequence length="153" mass="16122">MPSEASTGSAPARQATASALPPHGEGAAGDRAIQQALEEAWPADLPAADERQLLEAGRALLRADATGIGREQWPALFTDTAQAVAPAFATSRFRVQAAIARQDGGPDRAVVHLVWAGADRGGTYTDNRITDLHFTRTSSPKKGASAWKPQPRT</sequence>
<dbReference type="Proteomes" id="UP000619244">
    <property type="component" value="Unassembled WGS sequence"/>
</dbReference>
<comment type="caution">
    <text evidence="2">The sequence shown here is derived from an EMBL/GenBank/DDBJ whole genome shotgun (WGS) entry which is preliminary data.</text>
</comment>
<dbReference type="AlphaFoldDB" id="A0A918U7Q6"/>
<name>A0A918U7Q6_9ACTN</name>
<accession>A0A918U7Q6</accession>
<keyword evidence="3" id="KW-1185">Reference proteome</keyword>
<gene>
    <name evidence="2" type="ORF">GCM10010358_69820</name>
</gene>
<evidence type="ECO:0000313" key="2">
    <source>
        <dbReference type="EMBL" id="GGY06584.1"/>
    </source>
</evidence>
<reference evidence="2" key="1">
    <citation type="journal article" date="2014" name="Int. J. Syst. Evol. Microbiol.">
        <title>Complete genome sequence of Corynebacterium casei LMG S-19264T (=DSM 44701T), isolated from a smear-ripened cheese.</title>
        <authorList>
            <consortium name="US DOE Joint Genome Institute (JGI-PGF)"/>
            <person name="Walter F."/>
            <person name="Albersmeier A."/>
            <person name="Kalinowski J."/>
            <person name="Ruckert C."/>
        </authorList>
    </citation>
    <scope>NUCLEOTIDE SEQUENCE</scope>
    <source>
        <strain evidence="2">JCM 4790</strain>
    </source>
</reference>
<dbReference type="RefSeq" id="WP_229919744.1">
    <property type="nucleotide sequence ID" value="NZ_BMVU01000059.1"/>
</dbReference>
<reference evidence="2" key="2">
    <citation type="submission" date="2020-09" db="EMBL/GenBank/DDBJ databases">
        <authorList>
            <person name="Sun Q."/>
            <person name="Ohkuma M."/>
        </authorList>
    </citation>
    <scope>NUCLEOTIDE SEQUENCE</scope>
    <source>
        <strain evidence="2">JCM 4790</strain>
    </source>
</reference>
<organism evidence="2 3">
    <name type="scientific">Streptomyces minutiscleroticus</name>
    <dbReference type="NCBI Taxonomy" id="68238"/>
    <lineage>
        <taxon>Bacteria</taxon>
        <taxon>Bacillati</taxon>
        <taxon>Actinomycetota</taxon>
        <taxon>Actinomycetes</taxon>
        <taxon>Kitasatosporales</taxon>
        <taxon>Streptomycetaceae</taxon>
        <taxon>Streptomyces</taxon>
    </lineage>
</organism>
<evidence type="ECO:0000313" key="3">
    <source>
        <dbReference type="Proteomes" id="UP000619244"/>
    </source>
</evidence>
<proteinExistence type="predicted"/>